<evidence type="ECO:0000313" key="1">
    <source>
        <dbReference type="EMBL" id="ESN91654.1"/>
    </source>
</evidence>
<reference evidence="2" key="3">
    <citation type="submission" date="2015-06" db="UniProtKB">
        <authorList>
            <consortium name="EnsemblMetazoa"/>
        </authorList>
    </citation>
    <scope>IDENTIFICATION</scope>
</reference>
<dbReference type="InParanoid" id="T1EX72"/>
<accession>T1EX72</accession>
<organism evidence="2 3">
    <name type="scientific">Helobdella robusta</name>
    <name type="common">Californian leech</name>
    <dbReference type="NCBI Taxonomy" id="6412"/>
    <lineage>
        <taxon>Eukaryota</taxon>
        <taxon>Metazoa</taxon>
        <taxon>Spiralia</taxon>
        <taxon>Lophotrochozoa</taxon>
        <taxon>Annelida</taxon>
        <taxon>Clitellata</taxon>
        <taxon>Hirudinea</taxon>
        <taxon>Rhynchobdellida</taxon>
        <taxon>Glossiphoniidae</taxon>
        <taxon>Helobdella</taxon>
    </lineage>
</organism>
<name>T1EX72_HELRO</name>
<proteinExistence type="predicted"/>
<dbReference type="CTD" id="20201172"/>
<dbReference type="EMBL" id="AMQM01002152">
    <property type="status" value="NOT_ANNOTATED_CDS"/>
    <property type="molecule type" value="Genomic_DNA"/>
</dbReference>
<evidence type="ECO:0000313" key="2">
    <source>
        <dbReference type="EnsemblMetazoa" id="HelroP165707"/>
    </source>
</evidence>
<protein>
    <submittedName>
        <fullName evidence="1 2">Uncharacterized protein</fullName>
    </submittedName>
</protein>
<dbReference type="RefSeq" id="XP_009030478.1">
    <property type="nucleotide sequence ID" value="XM_009032230.1"/>
</dbReference>
<reference evidence="3" key="1">
    <citation type="submission" date="2012-12" db="EMBL/GenBank/DDBJ databases">
        <authorList>
            <person name="Hellsten U."/>
            <person name="Grimwood J."/>
            <person name="Chapman J.A."/>
            <person name="Shapiro H."/>
            <person name="Aerts A."/>
            <person name="Otillar R.P."/>
            <person name="Terry A.Y."/>
            <person name="Boore J.L."/>
            <person name="Simakov O."/>
            <person name="Marletaz F."/>
            <person name="Cho S.-J."/>
            <person name="Edsinger-Gonzales E."/>
            <person name="Havlak P."/>
            <person name="Kuo D.-H."/>
            <person name="Larsson T."/>
            <person name="Lv J."/>
            <person name="Arendt D."/>
            <person name="Savage R."/>
            <person name="Osoegawa K."/>
            <person name="de Jong P."/>
            <person name="Lindberg D.R."/>
            <person name="Seaver E.C."/>
            <person name="Weisblat D.A."/>
            <person name="Putnam N.H."/>
            <person name="Grigoriev I.V."/>
            <person name="Rokhsar D.S."/>
        </authorList>
    </citation>
    <scope>NUCLEOTIDE SEQUENCE</scope>
</reference>
<gene>
    <name evidence="2" type="primary">20201172</name>
    <name evidence="1" type="ORF">HELRODRAFT_165707</name>
</gene>
<reference evidence="1 3" key="2">
    <citation type="journal article" date="2013" name="Nature">
        <title>Insights into bilaterian evolution from three spiralian genomes.</title>
        <authorList>
            <person name="Simakov O."/>
            <person name="Marletaz F."/>
            <person name="Cho S.J."/>
            <person name="Edsinger-Gonzales E."/>
            <person name="Havlak P."/>
            <person name="Hellsten U."/>
            <person name="Kuo D.H."/>
            <person name="Larsson T."/>
            <person name="Lv J."/>
            <person name="Arendt D."/>
            <person name="Savage R."/>
            <person name="Osoegawa K."/>
            <person name="de Jong P."/>
            <person name="Grimwood J."/>
            <person name="Chapman J.A."/>
            <person name="Shapiro H."/>
            <person name="Aerts A."/>
            <person name="Otillar R.P."/>
            <person name="Terry A.Y."/>
            <person name="Boore J.L."/>
            <person name="Grigoriev I.V."/>
            <person name="Lindberg D.R."/>
            <person name="Seaver E.C."/>
            <person name="Weisblat D.A."/>
            <person name="Putnam N.H."/>
            <person name="Rokhsar D.S."/>
        </authorList>
    </citation>
    <scope>NUCLEOTIDE SEQUENCE</scope>
</reference>
<keyword evidence="3" id="KW-1185">Reference proteome</keyword>
<dbReference type="EnsemblMetazoa" id="HelroT165707">
    <property type="protein sequence ID" value="HelroP165707"/>
    <property type="gene ID" value="HelroG165707"/>
</dbReference>
<dbReference type="GeneID" id="20201172"/>
<dbReference type="EMBL" id="KB097700">
    <property type="protein sequence ID" value="ESN91654.1"/>
    <property type="molecule type" value="Genomic_DNA"/>
</dbReference>
<dbReference type="HOGENOM" id="CLU_1449221_0_0_1"/>
<sequence>MQATDKVRNNKGSKLKVISKLHCYIQPTTNSNFFEINKRVAKVFCTTDFAPDSSRVLTWLPAVCASIGRHAYLFQTDLHFYASFDFVCFPLGPTEALIYIYQVGRLILECTLLIILKQKHVNMSTRAMRFQTTVADKKFSKLCGRFEPFFFYSTHLLSRLAVTVKPWCSRDMFPSNFMKWSNIVTNF</sequence>
<dbReference type="AlphaFoldDB" id="T1EX72"/>
<dbReference type="KEGG" id="hro:HELRODRAFT_165707"/>
<dbReference type="Proteomes" id="UP000015101">
    <property type="component" value="Unassembled WGS sequence"/>
</dbReference>
<evidence type="ECO:0000313" key="3">
    <source>
        <dbReference type="Proteomes" id="UP000015101"/>
    </source>
</evidence>